<feature type="domain" description="Multidrug resistance protein MdtA-like alpha-helical hairpin" evidence="4">
    <location>
        <begin position="151"/>
        <end position="216"/>
    </location>
</feature>
<dbReference type="OrthoDB" id="9816569at2"/>
<dbReference type="GO" id="GO:0005886">
    <property type="term" value="C:plasma membrane"/>
    <property type="evidence" value="ECO:0007669"/>
    <property type="project" value="TreeGrafter"/>
</dbReference>
<evidence type="ECO:0000259" key="5">
    <source>
        <dbReference type="Pfam" id="PF25917"/>
    </source>
</evidence>
<dbReference type="InterPro" id="IPR058626">
    <property type="entry name" value="MdtA-like_b-barrel"/>
</dbReference>
<dbReference type="Pfam" id="PF25917">
    <property type="entry name" value="BSH_RND"/>
    <property type="match status" value="1"/>
</dbReference>
<feature type="region of interest" description="Disordered" evidence="3">
    <location>
        <begin position="415"/>
        <end position="461"/>
    </location>
</feature>
<comment type="subcellular location">
    <subcellularLocation>
        <location evidence="1">Cell envelope</location>
    </subcellularLocation>
</comment>
<accession>A0A2Z3HB69</accession>
<feature type="domain" description="Multidrug resistance protein MdtA-like barrel-sandwich hybrid" evidence="5">
    <location>
        <begin position="107"/>
        <end position="248"/>
    </location>
</feature>
<feature type="domain" description="Multidrug resistance protein MdtA-like beta-barrel" evidence="6">
    <location>
        <begin position="256"/>
        <end position="346"/>
    </location>
</feature>
<dbReference type="Gene3D" id="2.40.420.20">
    <property type="match status" value="1"/>
</dbReference>
<evidence type="ECO:0000313" key="9">
    <source>
        <dbReference type="Proteomes" id="UP000245802"/>
    </source>
</evidence>
<dbReference type="AlphaFoldDB" id="A0A2Z3HB69"/>
<dbReference type="Gene3D" id="2.40.30.170">
    <property type="match status" value="1"/>
</dbReference>
<dbReference type="InterPro" id="IPR058624">
    <property type="entry name" value="MdtA-like_HH"/>
</dbReference>
<dbReference type="InterPro" id="IPR006143">
    <property type="entry name" value="RND_pump_MFP"/>
</dbReference>
<dbReference type="Proteomes" id="UP000245802">
    <property type="component" value="Chromosome"/>
</dbReference>
<dbReference type="PANTHER" id="PTHR30158">
    <property type="entry name" value="ACRA/E-RELATED COMPONENT OF DRUG EFFLUX TRANSPORTER"/>
    <property type="match status" value="1"/>
</dbReference>
<dbReference type="InterPro" id="IPR058627">
    <property type="entry name" value="MdtA-like_C"/>
</dbReference>
<dbReference type="Gene3D" id="1.10.287.470">
    <property type="entry name" value="Helix hairpin bin"/>
    <property type="match status" value="1"/>
</dbReference>
<dbReference type="KEGG" id="gog:C1280_16680"/>
<keyword evidence="9" id="KW-1185">Reference proteome</keyword>
<dbReference type="GO" id="GO:0022857">
    <property type="term" value="F:transmembrane transporter activity"/>
    <property type="evidence" value="ECO:0007669"/>
    <property type="project" value="InterPro"/>
</dbReference>
<organism evidence="8 9">
    <name type="scientific">Gemmata obscuriglobus</name>
    <dbReference type="NCBI Taxonomy" id="114"/>
    <lineage>
        <taxon>Bacteria</taxon>
        <taxon>Pseudomonadati</taxon>
        <taxon>Planctomycetota</taxon>
        <taxon>Planctomycetia</taxon>
        <taxon>Gemmatales</taxon>
        <taxon>Gemmataceae</taxon>
        <taxon>Gemmata</taxon>
    </lineage>
</organism>
<proteinExistence type="inferred from homology"/>
<evidence type="ECO:0000259" key="4">
    <source>
        <dbReference type="Pfam" id="PF25876"/>
    </source>
</evidence>
<name>A0A2Z3HB69_9BACT</name>
<dbReference type="Pfam" id="PF25967">
    <property type="entry name" value="RND-MFP_C"/>
    <property type="match status" value="1"/>
</dbReference>
<dbReference type="Pfam" id="PF25944">
    <property type="entry name" value="Beta-barrel_RND"/>
    <property type="match status" value="1"/>
</dbReference>
<dbReference type="NCBIfam" id="TIGR01730">
    <property type="entry name" value="RND_mfp"/>
    <property type="match status" value="1"/>
</dbReference>
<evidence type="ECO:0000256" key="3">
    <source>
        <dbReference type="SAM" id="MobiDB-lite"/>
    </source>
</evidence>
<dbReference type="GO" id="GO:0030313">
    <property type="term" value="C:cell envelope"/>
    <property type="evidence" value="ECO:0007669"/>
    <property type="project" value="UniProtKB-SubCell"/>
</dbReference>
<dbReference type="Pfam" id="PF25876">
    <property type="entry name" value="HH_MFP_RND"/>
    <property type="match status" value="1"/>
</dbReference>
<evidence type="ECO:0000313" key="8">
    <source>
        <dbReference type="EMBL" id="AWM38460.1"/>
    </source>
</evidence>
<dbReference type="PANTHER" id="PTHR30158:SF10">
    <property type="entry name" value="CATION EFFLUX PUMP"/>
    <property type="match status" value="1"/>
</dbReference>
<evidence type="ECO:0000256" key="1">
    <source>
        <dbReference type="ARBA" id="ARBA00004196"/>
    </source>
</evidence>
<feature type="domain" description="Multidrug resistance protein MdtA-like C-terminal permuted SH3" evidence="7">
    <location>
        <begin position="352"/>
        <end position="410"/>
    </location>
</feature>
<evidence type="ECO:0000259" key="7">
    <source>
        <dbReference type="Pfam" id="PF25967"/>
    </source>
</evidence>
<evidence type="ECO:0000259" key="6">
    <source>
        <dbReference type="Pfam" id="PF25944"/>
    </source>
</evidence>
<comment type="similarity">
    <text evidence="2">Belongs to the membrane fusion protein (MFP) (TC 8.A.1) family.</text>
</comment>
<feature type="compositionally biased region" description="Low complexity" evidence="3">
    <location>
        <begin position="448"/>
        <end position="461"/>
    </location>
</feature>
<dbReference type="Gene3D" id="2.40.50.100">
    <property type="match status" value="1"/>
</dbReference>
<evidence type="ECO:0000256" key="2">
    <source>
        <dbReference type="ARBA" id="ARBA00009477"/>
    </source>
</evidence>
<dbReference type="InterPro" id="IPR058625">
    <property type="entry name" value="MdtA-like_BSH"/>
</dbReference>
<dbReference type="EMBL" id="CP025958">
    <property type="protein sequence ID" value="AWM38460.1"/>
    <property type="molecule type" value="Genomic_DNA"/>
</dbReference>
<protein>
    <submittedName>
        <fullName evidence="8">Efflux RND transporter periplasmic adaptor subunit</fullName>
    </submittedName>
</protein>
<sequence>MPATPRHHAQFVGASGIPVVSYPFRFSARALLLSDGVPPEPGGYWSTQMRLLPLFALVVGLSALGCNKKPPAQSKDVGPPKVTVAAPLVRPVTEFTELTGTLAAVKTADIRARVNGYVQKVLFQEGAEVKAGARLIEIDPEPFQVALGLAEAGVKSAEAQREQAAANEARVNKTLMAGAASKEEYDQARANLLVSKANVEKSQKDVEQAKLNLSYTTIVAPFDGRVDRIFVNEGNVVTGGTGSGTVLTRVTTVDPTYAYFTVDEQTVLAYLRRAQREGRVSSAPGTGPPVEIQLRDETGYPHKGTIDFASSELSPSTGTLQIRGTFPNPAPRLLRPGLFVRGRIPLKTATEATLIPDDAVQSDQAERVVYVVGPNNRVAVKHVKLGPQSMGLRVVEGLAPADRVIINGLARIQPDMEIDPQPGEIKPRPDPAAQPSAPTGNAGPGAPPGASGSATDPPKSK</sequence>
<gene>
    <name evidence="8" type="ORF">C1280_16680</name>
</gene>
<reference evidence="8 9" key="1">
    <citation type="submission" date="2018-01" db="EMBL/GenBank/DDBJ databases">
        <title>G. obscuriglobus.</title>
        <authorList>
            <person name="Franke J."/>
            <person name="Blomberg W."/>
            <person name="Selmecki A."/>
        </authorList>
    </citation>
    <scope>NUCLEOTIDE SEQUENCE [LARGE SCALE GENOMIC DNA]</scope>
    <source>
        <strain evidence="8 9">DSM 5831</strain>
    </source>
</reference>
<dbReference type="SUPFAM" id="SSF111369">
    <property type="entry name" value="HlyD-like secretion proteins"/>
    <property type="match status" value="1"/>
</dbReference>
<dbReference type="GO" id="GO:0046677">
    <property type="term" value="P:response to antibiotic"/>
    <property type="evidence" value="ECO:0007669"/>
    <property type="project" value="TreeGrafter"/>
</dbReference>